<sequence length="145" mass="15233">MAKPTALELGQLIGLIHRTAAAAQSRLLTVPGVTISTAPILTYIAAHPDCTAQEAADGLAINKGLVSRGLSQLVAAKLVTKRRVAGRVALRLTQAGASAQQAADAELTAWWQEQLAASDMKHRKQFARNLAALAAQLAPEHQIGQ</sequence>
<evidence type="ECO:0000313" key="3">
    <source>
        <dbReference type="Proteomes" id="UP000051804"/>
    </source>
</evidence>
<dbReference type="SUPFAM" id="SSF46785">
    <property type="entry name" value="Winged helix' DNA-binding domain"/>
    <property type="match status" value="1"/>
</dbReference>
<dbReference type="Proteomes" id="UP000051804">
    <property type="component" value="Unassembled WGS sequence"/>
</dbReference>
<comment type="caution">
    <text evidence="2">The sequence shown here is derived from an EMBL/GenBank/DDBJ whole genome shotgun (WGS) entry which is preliminary data.</text>
</comment>
<evidence type="ECO:0000313" key="2">
    <source>
        <dbReference type="EMBL" id="KRK70985.1"/>
    </source>
</evidence>
<gene>
    <name evidence="2" type="ORF">FD02_GL000167</name>
</gene>
<dbReference type="Pfam" id="PF12802">
    <property type="entry name" value="MarR_2"/>
    <property type="match status" value="1"/>
</dbReference>
<proteinExistence type="predicted"/>
<dbReference type="Gene3D" id="1.10.10.10">
    <property type="entry name" value="Winged helix-like DNA-binding domain superfamily/Winged helix DNA-binding domain"/>
    <property type="match status" value="1"/>
</dbReference>
<evidence type="ECO:0000259" key="1">
    <source>
        <dbReference type="Pfam" id="PF12802"/>
    </source>
</evidence>
<dbReference type="PATRIC" id="fig|1291734.4.peg.175"/>
<dbReference type="EMBL" id="AZDJ01000030">
    <property type="protein sequence ID" value="KRK70985.1"/>
    <property type="molecule type" value="Genomic_DNA"/>
</dbReference>
<dbReference type="STRING" id="1291734.FD02_GL000167"/>
<name>A0A0R1JQV7_9LACO</name>
<dbReference type="RefSeq" id="WP_056951641.1">
    <property type="nucleotide sequence ID" value="NZ_AZDJ01000030.1"/>
</dbReference>
<dbReference type="InterPro" id="IPR000835">
    <property type="entry name" value="HTH_MarR-typ"/>
</dbReference>
<keyword evidence="3" id="KW-1185">Reference proteome</keyword>
<accession>A0A0R1JQV7</accession>
<reference evidence="2 3" key="1">
    <citation type="journal article" date="2015" name="Genome Announc.">
        <title>Expanding the biotechnology potential of lactobacilli through comparative genomics of 213 strains and associated genera.</title>
        <authorList>
            <person name="Sun Z."/>
            <person name="Harris H.M."/>
            <person name="McCann A."/>
            <person name="Guo C."/>
            <person name="Argimon S."/>
            <person name="Zhang W."/>
            <person name="Yang X."/>
            <person name="Jeffery I.B."/>
            <person name="Cooney J.C."/>
            <person name="Kagawa T.F."/>
            <person name="Liu W."/>
            <person name="Song Y."/>
            <person name="Salvetti E."/>
            <person name="Wrobel A."/>
            <person name="Rasinkangas P."/>
            <person name="Parkhill J."/>
            <person name="Rea M.C."/>
            <person name="O'Sullivan O."/>
            <person name="Ritari J."/>
            <person name="Douillard F.P."/>
            <person name="Paul Ross R."/>
            <person name="Yang R."/>
            <person name="Briner A.E."/>
            <person name="Felis G.E."/>
            <person name="de Vos W.M."/>
            <person name="Barrangou R."/>
            <person name="Klaenhammer T.R."/>
            <person name="Caufield P.W."/>
            <person name="Cui Y."/>
            <person name="Zhang H."/>
            <person name="O'Toole P.W."/>
        </authorList>
    </citation>
    <scope>NUCLEOTIDE SEQUENCE [LARGE SCALE GENOMIC DNA]</scope>
    <source>
        <strain evidence="2 3">JCM 17158</strain>
    </source>
</reference>
<dbReference type="AlphaFoldDB" id="A0A0R1JQV7"/>
<dbReference type="InterPro" id="IPR036388">
    <property type="entry name" value="WH-like_DNA-bd_sf"/>
</dbReference>
<protein>
    <recommendedName>
        <fullName evidence="1">HTH marR-type domain-containing protein</fullName>
    </recommendedName>
</protein>
<dbReference type="GO" id="GO:0003700">
    <property type="term" value="F:DNA-binding transcription factor activity"/>
    <property type="evidence" value="ECO:0007669"/>
    <property type="project" value="InterPro"/>
</dbReference>
<dbReference type="OrthoDB" id="2295641at2"/>
<dbReference type="InterPro" id="IPR036390">
    <property type="entry name" value="WH_DNA-bd_sf"/>
</dbReference>
<feature type="domain" description="HTH marR-type" evidence="1">
    <location>
        <begin position="32"/>
        <end position="85"/>
    </location>
</feature>
<organism evidence="2 3">
    <name type="scientific">Lacticaseibacillus nasuensis JCM 17158</name>
    <dbReference type="NCBI Taxonomy" id="1291734"/>
    <lineage>
        <taxon>Bacteria</taxon>
        <taxon>Bacillati</taxon>
        <taxon>Bacillota</taxon>
        <taxon>Bacilli</taxon>
        <taxon>Lactobacillales</taxon>
        <taxon>Lactobacillaceae</taxon>
        <taxon>Lacticaseibacillus</taxon>
    </lineage>
</organism>